<dbReference type="Proteomes" id="UP001595969">
    <property type="component" value="Unassembled WGS sequence"/>
</dbReference>
<dbReference type="InterPro" id="IPR035958">
    <property type="entry name" value="SecB-like_sf"/>
</dbReference>
<dbReference type="Gene3D" id="3.10.420.10">
    <property type="entry name" value="SecB-like"/>
    <property type="match status" value="1"/>
</dbReference>
<accession>A0ABV9MUM4</accession>
<evidence type="ECO:0000313" key="2">
    <source>
        <dbReference type="Proteomes" id="UP001595969"/>
    </source>
</evidence>
<dbReference type="Pfam" id="PF06619">
    <property type="entry name" value="DUF1149"/>
    <property type="match status" value="1"/>
</dbReference>
<reference evidence="2" key="1">
    <citation type="journal article" date="2019" name="Int. J. Syst. Evol. Microbiol.">
        <title>The Global Catalogue of Microorganisms (GCM) 10K type strain sequencing project: providing services to taxonomists for standard genome sequencing and annotation.</title>
        <authorList>
            <consortium name="The Broad Institute Genomics Platform"/>
            <consortium name="The Broad Institute Genome Sequencing Center for Infectious Disease"/>
            <person name="Wu L."/>
            <person name="Ma J."/>
        </authorList>
    </citation>
    <scope>NUCLEOTIDE SEQUENCE [LARGE SCALE GENOMIC DNA]</scope>
    <source>
        <strain evidence="2">CGMCC 1.19032</strain>
    </source>
</reference>
<sequence>MELKRQKPIVESYHFDMRDPNIEVETKIHAGFAPFPAPDENYPKENSILAARLQFQVVFPEFMIRGAIGQVNHFINRQVTKQEDLTKEEANELVAPLFDMLQRLTYEVTEIVMDQPGINLNFNQENE</sequence>
<dbReference type="RefSeq" id="WP_204653470.1">
    <property type="nucleotide sequence ID" value="NZ_JAFBFD010000010.1"/>
</dbReference>
<dbReference type="InterPro" id="IPR009530">
    <property type="entry name" value="DUF1149"/>
</dbReference>
<protein>
    <submittedName>
        <fullName evidence="1">DUF1149 family protein</fullName>
    </submittedName>
</protein>
<organism evidence="1 2">
    <name type="scientific">Enterococcus lemanii</name>
    <dbReference type="NCBI Taxonomy" id="1159752"/>
    <lineage>
        <taxon>Bacteria</taxon>
        <taxon>Bacillati</taxon>
        <taxon>Bacillota</taxon>
        <taxon>Bacilli</taxon>
        <taxon>Lactobacillales</taxon>
        <taxon>Enterococcaceae</taxon>
        <taxon>Enterococcus</taxon>
    </lineage>
</organism>
<proteinExistence type="predicted"/>
<gene>
    <name evidence="1" type="ORF">ACFO5I_03115</name>
</gene>
<dbReference type="EMBL" id="JBHSGS010000016">
    <property type="protein sequence ID" value="MFC4718734.1"/>
    <property type="molecule type" value="Genomic_DNA"/>
</dbReference>
<name>A0ABV9MUM4_9ENTE</name>
<keyword evidence="2" id="KW-1185">Reference proteome</keyword>
<evidence type="ECO:0000313" key="1">
    <source>
        <dbReference type="EMBL" id="MFC4718734.1"/>
    </source>
</evidence>
<dbReference type="SUPFAM" id="SSF54611">
    <property type="entry name" value="SecB-like"/>
    <property type="match status" value="1"/>
</dbReference>
<comment type="caution">
    <text evidence="1">The sequence shown here is derived from an EMBL/GenBank/DDBJ whole genome shotgun (WGS) entry which is preliminary data.</text>
</comment>
<dbReference type="PIRSF" id="PIRSF031568">
    <property type="entry name" value="UCP031568"/>
    <property type="match status" value="1"/>
</dbReference>